<dbReference type="SUPFAM" id="SSF53335">
    <property type="entry name" value="S-adenosyl-L-methionine-dependent methyltransferases"/>
    <property type="match status" value="1"/>
</dbReference>
<evidence type="ECO:0000313" key="1">
    <source>
        <dbReference type="EMBL" id="QJA44193.1"/>
    </source>
</evidence>
<dbReference type="Pfam" id="PF13578">
    <property type="entry name" value="Methyltransf_24"/>
    <property type="match status" value="1"/>
</dbReference>
<dbReference type="GO" id="GO:0032259">
    <property type="term" value="P:methylation"/>
    <property type="evidence" value="ECO:0007669"/>
    <property type="project" value="UniProtKB-KW"/>
</dbReference>
<evidence type="ECO:0000313" key="2">
    <source>
        <dbReference type="EMBL" id="QJA66212.1"/>
    </source>
</evidence>
<dbReference type="EMBL" id="MT144601">
    <property type="protein sequence ID" value="QJH94525.1"/>
    <property type="molecule type" value="Genomic_DNA"/>
</dbReference>
<proteinExistence type="predicted"/>
<keyword evidence="1" id="KW-0489">Methyltransferase</keyword>
<dbReference type="InterPro" id="IPR029063">
    <property type="entry name" value="SAM-dependent_MTases_sf"/>
</dbReference>
<dbReference type="EMBL" id="MT141551">
    <property type="protein sequence ID" value="QJA66212.1"/>
    <property type="molecule type" value="Genomic_DNA"/>
</dbReference>
<keyword evidence="1" id="KW-0808">Transferase</keyword>
<evidence type="ECO:0000313" key="3">
    <source>
        <dbReference type="EMBL" id="QJH94525.1"/>
    </source>
</evidence>
<dbReference type="AlphaFoldDB" id="A0A6H1Z8H5"/>
<dbReference type="EMBL" id="MT145189">
    <property type="protein sequence ID" value="QJI04731.1"/>
    <property type="molecule type" value="Genomic_DNA"/>
</dbReference>
<gene>
    <name evidence="4" type="ORF">MM415A00110_0052</name>
    <name evidence="2" type="ORF">MM415B00359_0023</name>
    <name evidence="1" type="ORF">TM448A00090_0025</name>
    <name evidence="3" type="ORF">TM448B00221_0079</name>
</gene>
<accession>A0A6H1Z8H5</accession>
<reference evidence="1" key="1">
    <citation type="submission" date="2020-03" db="EMBL/GenBank/DDBJ databases">
        <title>The deep terrestrial virosphere.</title>
        <authorList>
            <person name="Holmfeldt K."/>
            <person name="Nilsson E."/>
            <person name="Simone D."/>
            <person name="Lopez-Fernandez M."/>
            <person name="Wu X."/>
            <person name="de Brujin I."/>
            <person name="Lundin D."/>
            <person name="Andersson A."/>
            <person name="Bertilsson S."/>
            <person name="Dopson M."/>
        </authorList>
    </citation>
    <scope>NUCLEOTIDE SEQUENCE</scope>
    <source>
        <strain evidence="4">MM415A00110</strain>
        <strain evidence="2">MM415B00359</strain>
        <strain evidence="1">TM448A00090</strain>
        <strain evidence="3">TM448B00221</strain>
    </source>
</reference>
<evidence type="ECO:0000313" key="4">
    <source>
        <dbReference type="EMBL" id="QJI04731.1"/>
    </source>
</evidence>
<dbReference type="EMBL" id="MT143974">
    <property type="protein sequence ID" value="QJA44193.1"/>
    <property type="molecule type" value="Genomic_DNA"/>
</dbReference>
<sequence length="199" mass="22505">MEHGKSMREPVFIDGKPYVELYSYGLVNPMGHCAANALEHFKGRNDLMILEIGILRGHNAEVLDKAFHPRLMVLVDPWDVKGETNDNNWAETWYRVQGKPNIVVIKATSETAARILNLNFDYVYLDGDHTGGDLSAGSEDGGIRLDIRLWLPKVNKGGIISGHDYNFDNIKSEVHKVFGDRVNTSPYHPHGGMEWWVYV</sequence>
<dbReference type="Gene3D" id="3.40.50.150">
    <property type="entry name" value="Vaccinia Virus protein VP39"/>
    <property type="match status" value="1"/>
</dbReference>
<name>A0A6H1Z8H5_9ZZZZ</name>
<organism evidence="1">
    <name type="scientific">viral metagenome</name>
    <dbReference type="NCBI Taxonomy" id="1070528"/>
    <lineage>
        <taxon>unclassified sequences</taxon>
        <taxon>metagenomes</taxon>
        <taxon>organismal metagenomes</taxon>
    </lineage>
</organism>
<protein>
    <submittedName>
        <fullName evidence="1">Putative methyltransferase</fullName>
    </submittedName>
</protein>
<dbReference type="GO" id="GO:0008168">
    <property type="term" value="F:methyltransferase activity"/>
    <property type="evidence" value="ECO:0007669"/>
    <property type="project" value="UniProtKB-KW"/>
</dbReference>